<feature type="chain" id="PRO_5036412402" evidence="2">
    <location>
        <begin position="21"/>
        <end position="716"/>
    </location>
</feature>
<dbReference type="Proteomes" id="UP000663829">
    <property type="component" value="Unassembled WGS sequence"/>
</dbReference>
<comment type="caution">
    <text evidence="5">The sequence shown here is derived from an EMBL/GenBank/DDBJ whole genome shotgun (WGS) entry which is preliminary data.</text>
</comment>
<gene>
    <name evidence="5" type="ORF">GPM918_LOCUS38492</name>
    <name evidence="6" type="ORF">SRO942_LOCUS39318</name>
</gene>
<organism evidence="5 7">
    <name type="scientific">Didymodactylos carnosus</name>
    <dbReference type="NCBI Taxonomy" id="1234261"/>
    <lineage>
        <taxon>Eukaryota</taxon>
        <taxon>Metazoa</taxon>
        <taxon>Spiralia</taxon>
        <taxon>Gnathifera</taxon>
        <taxon>Rotifera</taxon>
        <taxon>Eurotatoria</taxon>
        <taxon>Bdelloidea</taxon>
        <taxon>Philodinida</taxon>
        <taxon>Philodinidae</taxon>
        <taxon>Didymodactylos</taxon>
    </lineage>
</organism>
<accession>A0A815W4Q8</accession>
<keyword evidence="1" id="KW-0472">Membrane</keyword>
<evidence type="ECO:0000259" key="3">
    <source>
        <dbReference type="Pfam" id="PF25898"/>
    </source>
</evidence>
<keyword evidence="1" id="KW-1133">Transmembrane helix</keyword>
<dbReference type="Pfam" id="PF25899">
    <property type="entry name" value="DUF7959"/>
    <property type="match status" value="1"/>
</dbReference>
<name>A0A815W4Q8_9BILA</name>
<evidence type="ECO:0000259" key="4">
    <source>
        <dbReference type="Pfam" id="PF25899"/>
    </source>
</evidence>
<evidence type="ECO:0000256" key="1">
    <source>
        <dbReference type="SAM" id="Phobius"/>
    </source>
</evidence>
<dbReference type="InterPro" id="IPR058831">
    <property type="entry name" value="LolA-like_dom_2nd"/>
</dbReference>
<protein>
    <submittedName>
        <fullName evidence="5">Uncharacterized protein</fullName>
    </submittedName>
</protein>
<dbReference type="OrthoDB" id="5983572at2759"/>
<keyword evidence="2" id="KW-0732">Signal</keyword>
<dbReference type="InterPro" id="IPR058265">
    <property type="entry name" value="DUF7959"/>
</dbReference>
<dbReference type="Proteomes" id="UP000681722">
    <property type="component" value="Unassembled WGS sequence"/>
</dbReference>
<evidence type="ECO:0000313" key="7">
    <source>
        <dbReference type="Proteomes" id="UP000663829"/>
    </source>
</evidence>
<feature type="transmembrane region" description="Helical" evidence="1">
    <location>
        <begin position="651"/>
        <end position="673"/>
    </location>
</feature>
<feature type="domain" description="DUF7959" evidence="4">
    <location>
        <begin position="533"/>
        <end position="620"/>
    </location>
</feature>
<feature type="signal peptide" evidence="2">
    <location>
        <begin position="1"/>
        <end position="20"/>
    </location>
</feature>
<dbReference type="PANTHER" id="PTHR36902">
    <property type="entry name" value="ENRICHED IN SURFACE-LABELED PROTEOME PROTEIN 9"/>
    <property type="match status" value="1"/>
</dbReference>
<keyword evidence="1" id="KW-0812">Transmembrane</keyword>
<feature type="domain" description="LolA-like" evidence="3">
    <location>
        <begin position="258"/>
        <end position="499"/>
    </location>
</feature>
<evidence type="ECO:0000256" key="2">
    <source>
        <dbReference type="SAM" id="SignalP"/>
    </source>
</evidence>
<dbReference type="EMBL" id="CAJNOQ010025595">
    <property type="protein sequence ID" value="CAF1538634.1"/>
    <property type="molecule type" value="Genomic_DNA"/>
</dbReference>
<proteinExistence type="predicted"/>
<dbReference type="AlphaFoldDB" id="A0A815W4Q8"/>
<evidence type="ECO:0000313" key="6">
    <source>
        <dbReference type="EMBL" id="CAF4398731.1"/>
    </source>
</evidence>
<dbReference type="EMBL" id="CAJOBC010091217">
    <property type="protein sequence ID" value="CAF4398731.1"/>
    <property type="molecule type" value="Genomic_DNA"/>
</dbReference>
<dbReference type="PANTHER" id="PTHR36902:SF1">
    <property type="entry name" value="ENRICHED IN SURFACE-LABELED PROTEOME PROTEIN 9"/>
    <property type="match status" value="1"/>
</dbReference>
<dbReference type="Pfam" id="PF25898">
    <property type="entry name" value="LolA_2nd_metazoa"/>
    <property type="match status" value="1"/>
</dbReference>
<evidence type="ECO:0000313" key="5">
    <source>
        <dbReference type="EMBL" id="CAF1538634.1"/>
    </source>
</evidence>
<keyword evidence="7" id="KW-1185">Reference proteome</keyword>
<sequence>MRTLITISWILIFLSIVVHCQEWNGDPAVCQPDPNPSNIPPGIYPTFPTKAQFALEILQVGTVEGLGVHTVQHMMFEYFYDYDANSLVLVKNMNNIIDAEHYHYSILKKAAYYARSFCNVTTIETNVPMDGTSAIFVNGQPHIRPLHEFLLFSSNNLAEPTIQPKYIGEDIVRGIPVHKWETCILDRVNQRTTRREWSFARSDYLMPTGQITTSTPVQALINSSKSINGTHVAEIDEIFNVISYKPGITERSDLFSPPRGIFCSGYGDDTLFSLEEQGIIWSNRFSVRIDAITSRQALWHTFHLRMETTRESKMMRIDYKPLGDDFETIILDYTHGIKYIIDRRVGSCTITQGLDFQSLDIVKNPIEFFIKYEQYIISNDPKNKIYQFNGLRPCRGGAIECVIVTTSFENFPELPETEETWDATNAEWAWSQRNPMSPPPPCQTPPCTKRFDYPVHLLLKLFKRTGGEGPGFRTEDVEYYFYEYNGDVHGNEFDTSLCYRSNDLKYAHLVYNLKVSRKENEIEDAQLDRRDLMRNVHYQTATQMNIRPSRISHLEIDHDEQDQTIYVMFTLLDKTPLINDPNELNIDQARKQLESAINDNKLTFGIQLLDNDKYNITVNAIKNSLVESKTYISSHSRLKATEKIKYSKHSIAGAILGGILVGIVIGGVLLIIVKFMRKEPLPSVPQVTRSITSPFASVSFSRNPAAQPTTKTETDA</sequence>
<reference evidence="5" key="1">
    <citation type="submission" date="2021-02" db="EMBL/GenBank/DDBJ databases">
        <authorList>
            <person name="Nowell W R."/>
        </authorList>
    </citation>
    <scope>NUCLEOTIDE SEQUENCE</scope>
</reference>